<reference evidence="1 2" key="1">
    <citation type="submission" date="2019-09" db="EMBL/GenBank/DDBJ databases">
        <title>Prevotella A2879 sp. nov., isolated from an abscess of a patient.</title>
        <authorList>
            <person name="Buhl M."/>
            <person name="Oberhettinger P."/>
        </authorList>
    </citation>
    <scope>NUCLEOTIDE SEQUENCE [LARGE SCALE GENOMIC DNA]</scope>
    <source>
        <strain evidence="1 2">A2879</strain>
    </source>
</reference>
<sequence length="101" mass="11277">MSLKNVIVEQGKLSYIPEGFDNNIKDVVDYPSTISSFGWSQPSLRSKTTILRSKTPPNIGDSSLGGNGLIYVPDDVIDVYRHSDGWSRVAERIYPLSEYHS</sequence>
<gene>
    <name evidence="1" type="ORF">F0475_02075</name>
</gene>
<keyword evidence="2" id="KW-1185">Reference proteome</keyword>
<comment type="caution">
    <text evidence="1">The sequence shown here is derived from an EMBL/GenBank/DDBJ whole genome shotgun (WGS) entry which is preliminary data.</text>
</comment>
<dbReference type="EMBL" id="VVIQ01000002">
    <property type="protein sequence ID" value="MUL27133.1"/>
    <property type="molecule type" value="Genomic_DNA"/>
</dbReference>
<organism evidence="1 2">
    <name type="scientific">Prevotella vespertina</name>
    <dbReference type="NCBI Taxonomy" id="2608404"/>
    <lineage>
        <taxon>Bacteria</taxon>
        <taxon>Pseudomonadati</taxon>
        <taxon>Bacteroidota</taxon>
        <taxon>Bacteroidia</taxon>
        <taxon>Bacteroidales</taxon>
        <taxon>Prevotellaceae</taxon>
        <taxon>Prevotella</taxon>
    </lineage>
</organism>
<dbReference type="RefSeq" id="WP_155715167.1">
    <property type="nucleotide sequence ID" value="NZ_VVIQ01000002.1"/>
</dbReference>
<accession>A0A7C9LA74</accession>
<evidence type="ECO:0000313" key="2">
    <source>
        <dbReference type="Proteomes" id="UP000482295"/>
    </source>
</evidence>
<evidence type="ECO:0000313" key="1">
    <source>
        <dbReference type="EMBL" id="MUL27133.1"/>
    </source>
</evidence>
<name>A0A7C9LA74_9BACT</name>
<dbReference type="Proteomes" id="UP000482295">
    <property type="component" value="Unassembled WGS sequence"/>
</dbReference>
<protein>
    <submittedName>
        <fullName evidence="1">Uncharacterized protein</fullName>
    </submittedName>
</protein>
<proteinExistence type="predicted"/>
<dbReference type="AlphaFoldDB" id="A0A7C9LA74"/>